<evidence type="ECO:0000313" key="2">
    <source>
        <dbReference type="EMBL" id="TXD35695.1"/>
    </source>
</evidence>
<dbReference type="AlphaFoldDB" id="A0A5C6XE89"/>
<feature type="compositionally biased region" description="Pro residues" evidence="1">
    <location>
        <begin position="1"/>
        <end position="11"/>
    </location>
</feature>
<comment type="caution">
    <text evidence="2">The sequence shown here is derived from an EMBL/GenBank/DDBJ whole genome shotgun (WGS) entry which is preliminary data.</text>
</comment>
<protein>
    <submittedName>
        <fullName evidence="2">Uncharacterized protein</fullName>
    </submittedName>
</protein>
<dbReference type="RefSeq" id="WP_146982434.1">
    <property type="nucleotide sequence ID" value="NZ_VOSM01000008.1"/>
</dbReference>
<proteinExistence type="predicted"/>
<accession>A0A5C6XE89</accession>
<reference evidence="2 3" key="1">
    <citation type="submission" date="2019-08" db="EMBL/GenBank/DDBJ databases">
        <title>Bradymonadales sp. TMQ4.</title>
        <authorList>
            <person name="Liang Q."/>
        </authorList>
    </citation>
    <scope>NUCLEOTIDE SEQUENCE [LARGE SCALE GENOMIC DNA]</scope>
    <source>
        <strain evidence="2 3">TMQ4</strain>
    </source>
</reference>
<dbReference type="OrthoDB" id="5478534at2"/>
<dbReference type="EMBL" id="VOSM01000008">
    <property type="protein sequence ID" value="TXD35695.1"/>
    <property type="molecule type" value="Genomic_DNA"/>
</dbReference>
<name>A0A5C6XE89_9DELT</name>
<evidence type="ECO:0000256" key="1">
    <source>
        <dbReference type="SAM" id="MobiDB-lite"/>
    </source>
</evidence>
<keyword evidence="3" id="KW-1185">Reference proteome</keyword>
<organism evidence="2 3">
    <name type="scientific">Lujinxingia vulgaris</name>
    <dbReference type="NCBI Taxonomy" id="2600176"/>
    <lineage>
        <taxon>Bacteria</taxon>
        <taxon>Deltaproteobacteria</taxon>
        <taxon>Bradymonadales</taxon>
        <taxon>Lujinxingiaceae</taxon>
        <taxon>Lujinxingia</taxon>
    </lineage>
</organism>
<dbReference type="Proteomes" id="UP000321412">
    <property type="component" value="Unassembled WGS sequence"/>
</dbReference>
<feature type="region of interest" description="Disordered" evidence="1">
    <location>
        <begin position="1"/>
        <end position="20"/>
    </location>
</feature>
<sequence length="637" mass="70917">MIRHPLPPAPRPVSLDENPRRWLPTPEALVGALEKNIDAGEPAGLRALAPLMGAPEVDLTVTPLTARATMLGALSGRAFYHHELRLRQPMPEHLEPELAVWQAGTTPEWSDGVLAEPKYFSFFQDAPFPAFNPNHRRKWRAHELLHGASKFFWHPQMTRFELYVSARLNELLPIIHWYGFDEIFRPRCAEHRGKLLYREFCAACEGLARPYWELDLAAEPQQRALGMGAAHNALEHLESEWSAIVQEIATGRLHATPRGRLDASSDAVGYMRAHWNRVTAWSTGSWVERFLVDGVDYFSTLDALLLNVGQATQDLVCGTLEVDTSVYRARRTRRQLQDIASRVLVAMEWLDPESDEGQRAEDALEPHLEALAGACGELLEEPEDIDSCESAALESFAGCARAFSEVAELFPEPIAESFLGFGYRFLDADIFAEAGAAQLARGVEDGAPKTFAMLTDPLDSAVALTQWEGFDTTGRLTERLHGWLSDQLGEEHPFSEQARFEAFANAEPRGDEEATLFASLPDAPADLLEAGGRLRPHATLRRASFAASIITHTIGQKLPEGSDDSQIPVAAALVDGQLRLVAESDDITRILNHLQAGEDRTHWLTEALCEPLYELLENSLVCWLPEPRRVHDQSETL</sequence>
<evidence type="ECO:0000313" key="3">
    <source>
        <dbReference type="Proteomes" id="UP000321412"/>
    </source>
</evidence>
<gene>
    <name evidence="2" type="ORF">FRC98_15940</name>
</gene>